<evidence type="ECO:0000313" key="1">
    <source>
        <dbReference type="EMBL" id="WAH36727.1"/>
    </source>
</evidence>
<evidence type="ECO:0000313" key="2">
    <source>
        <dbReference type="Proteomes" id="UP001164803"/>
    </source>
</evidence>
<proteinExistence type="predicted"/>
<gene>
    <name evidence="1" type="ORF">NZD86_21550</name>
</gene>
<name>A0ABY6Z211_9BACL</name>
<sequence length="67" mass="7606">MKKPTNEGTRIQFQGSILEVIIMWEAKIVDAQKGIIYLKWGGNVTVSEVQDANKKLDSNLRIKPDTF</sequence>
<accession>A0ABY6Z211</accession>
<dbReference type="EMBL" id="CP104064">
    <property type="protein sequence ID" value="WAH36727.1"/>
    <property type="molecule type" value="Genomic_DNA"/>
</dbReference>
<reference evidence="1" key="1">
    <citation type="submission" date="2022-08" db="EMBL/GenBank/DDBJ databases">
        <title>Alicyclobacillus dauci DSM2870, complete genome.</title>
        <authorList>
            <person name="Wang Q."/>
            <person name="Cai R."/>
            <person name="Wang Z."/>
        </authorList>
    </citation>
    <scope>NUCLEOTIDE SEQUENCE</scope>
    <source>
        <strain evidence="1">DSM 28700</strain>
    </source>
</reference>
<organism evidence="1 2">
    <name type="scientific">Alicyclobacillus dauci</name>
    <dbReference type="NCBI Taxonomy" id="1475485"/>
    <lineage>
        <taxon>Bacteria</taxon>
        <taxon>Bacillati</taxon>
        <taxon>Bacillota</taxon>
        <taxon>Bacilli</taxon>
        <taxon>Bacillales</taxon>
        <taxon>Alicyclobacillaceae</taxon>
        <taxon>Alicyclobacillus</taxon>
    </lineage>
</organism>
<dbReference type="Proteomes" id="UP001164803">
    <property type="component" value="Chromosome"/>
</dbReference>
<dbReference type="RefSeq" id="WP_268044105.1">
    <property type="nucleotide sequence ID" value="NZ_CP104064.1"/>
</dbReference>
<protein>
    <submittedName>
        <fullName evidence="1">Uncharacterized protein</fullName>
    </submittedName>
</protein>
<keyword evidence="2" id="KW-1185">Reference proteome</keyword>